<dbReference type="EMBL" id="JYDQ01001366">
    <property type="protein sequence ID" value="KRY05343.1"/>
    <property type="molecule type" value="Genomic_DNA"/>
</dbReference>
<gene>
    <name evidence="1" type="ORF">T12_3944</name>
</gene>
<protein>
    <submittedName>
        <fullName evidence="1">Uncharacterized protein</fullName>
    </submittedName>
</protein>
<dbReference type="AlphaFoldDB" id="A0A0V0YYG3"/>
<name>A0A0V0YYG3_9BILA</name>
<accession>A0A0V0YYG3</accession>
<proteinExistence type="predicted"/>
<organism evidence="1 2">
    <name type="scientific">Trichinella patagoniensis</name>
    <dbReference type="NCBI Taxonomy" id="990121"/>
    <lineage>
        <taxon>Eukaryota</taxon>
        <taxon>Metazoa</taxon>
        <taxon>Ecdysozoa</taxon>
        <taxon>Nematoda</taxon>
        <taxon>Enoplea</taxon>
        <taxon>Dorylaimia</taxon>
        <taxon>Trichinellida</taxon>
        <taxon>Trichinellidae</taxon>
        <taxon>Trichinella</taxon>
    </lineage>
</organism>
<keyword evidence="2" id="KW-1185">Reference proteome</keyword>
<sequence>MTDKVWRFVCCPLPCVGRENVVDPDRPFSLGNCLKKFFSHGRM</sequence>
<evidence type="ECO:0000313" key="1">
    <source>
        <dbReference type="EMBL" id="KRY05343.1"/>
    </source>
</evidence>
<evidence type="ECO:0000313" key="2">
    <source>
        <dbReference type="Proteomes" id="UP000054783"/>
    </source>
</evidence>
<reference evidence="1 2" key="1">
    <citation type="submission" date="2015-01" db="EMBL/GenBank/DDBJ databases">
        <title>Evolution of Trichinella species and genotypes.</title>
        <authorList>
            <person name="Korhonen P.K."/>
            <person name="Edoardo P."/>
            <person name="Giuseppe L.R."/>
            <person name="Gasser R.B."/>
        </authorList>
    </citation>
    <scope>NUCLEOTIDE SEQUENCE [LARGE SCALE GENOMIC DNA]</scope>
    <source>
        <strain evidence="1">ISS2496</strain>
    </source>
</reference>
<comment type="caution">
    <text evidence="1">The sequence shown here is derived from an EMBL/GenBank/DDBJ whole genome shotgun (WGS) entry which is preliminary data.</text>
</comment>
<dbReference type="Proteomes" id="UP000054783">
    <property type="component" value="Unassembled WGS sequence"/>
</dbReference>